<sequence length="169" mass="20288">MHNNSNNITSLEKIKETIIKKYKYITKILNNDYNYIINFFNSGNKKLLGIYNNNKLILAGEYNFYGIYQKNRKLWVWASSIPGINKYQINNINKIKSLNYLFELYDDNKSNFYYQLLTQDVLIINSDEEIIWINQLLLYLSDDIFYFNPINSDSNIQFLTLRNIKEKYI</sequence>
<organism evidence="1">
    <name type="scientific">viral metagenome</name>
    <dbReference type="NCBI Taxonomy" id="1070528"/>
    <lineage>
        <taxon>unclassified sequences</taxon>
        <taxon>metagenomes</taxon>
        <taxon>organismal metagenomes</taxon>
    </lineage>
</organism>
<proteinExistence type="predicted"/>
<evidence type="ECO:0000313" key="1">
    <source>
        <dbReference type="EMBL" id="QHT26886.1"/>
    </source>
</evidence>
<protein>
    <submittedName>
        <fullName evidence="1">Uncharacterized protein</fullName>
    </submittedName>
</protein>
<name>A0A6C0ECJ0_9ZZZZ</name>
<dbReference type="EMBL" id="MN739803">
    <property type="protein sequence ID" value="QHT26886.1"/>
    <property type="molecule type" value="Genomic_DNA"/>
</dbReference>
<accession>A0A6C0ECJ0</accession>
<reference evidence="1" key="1">
    <citation type="journal article" date="2020" name="Nature">
        <title>Giant virus diversity and host interactions through global metagenomics.</title>
        <authorList>
            <person name="Schulz F."/>
            <person name="Roux S."/>
            <person name="Paez-Espino D."/>
            <person name="Jungbluth S."/>
            <person name="Walsh D.A."/>
            <person name="Denef V.J."/>
            <person name="McMahon K.D."/>
            <person name="Konstantinidis K.T."/>
            <person name="Eloe-Fadrosh E.A."/>
            <person name="Kyrpides N.C."/>
            <person name="Woyke T."/>
        </authorList>
    </citation>
    <scope>NUCLEOTIDE SEQUENCE</scope>
    <source>
        <strain evidence="1">GVMAG-M-3300023179-2</strain>
    </source>
</reference>
<dbReference type="AlphaFoldDB" id="A0A6C0ECJ0"/>